<dbReference type="Pfam" id="PF25164">
    <property type="entry name" value="CoiA_N"/>
    <property type="match status" value="1"/>
</dbReference>
<keyword evidence="4" id="KW-1185">Reference proteome</keyword>
<dbReference type="RefSeq" id="WP_091688533.1">
    <property type="nucleotide sequence ID" value="NZ_CAAGSJ010000003.1"/>
</dbReference>
<dbReference type="STRING" id="1353158.SAMN04488587_0421"/>
<dbReference type="InterPro" id="IPR057253">
    <property type="entry name" value="CoiA-like_N"/>
</dbReference>
<dbReference type="AlphaFoldDB" id="A0A1H9YD61"/>
<accession>A0A1H9YD61</accession>
<name>A0A1H9YD61_9EURY</name>
<protein>
    <submittedName>
        <fullName evidence="3">Competence protein CoiA-like family protein</fullName>
    </submittedName>
</protein>
<evidence type="ECO:0000313" key="4">
    <source>
        <dbReference type="Proteomes" id="UP000243338"/>
    </source>
</evidence>
<dbReference type="EMBL" id="FOHQ01000001">
    <property type="protein sequence ID" value="SES66399.1"/>
    <property type="molecule type" value="Genomic_DNA"/>
</dbReference>
<sequence>MVEYEYALDKCGDPIHISKAFSKRVYYCPDCESELIPRKGDVNAHHYAHKNIEAHAGGGVGAKESALHSNSKCKVYDLLKNALNNQRHITLFKKCPFGETAYKDITYPVLLDNYPNINPMDINWPMNYYDFDYSNLHIKPANEFYYKVTETIDEVVLEKQDRSGYRPDISLLKDGTLIKAIEIVHTHDDSEEKTKYYQSNNIDVIKIFVPSESEYNLLMKCTNKLPSKITYTFLYSGCSVPYITTKQMLISNIYIQEIIKIRRMAHELSINYSDLESDYADLLFDIKLHISKIHQHVVREKEESIKNMSWSNEKLRKEHELFEHEILKKINEENYGQNWSISEICRQIQVGDFYKRVKEFERLMNAGIVFVDEDGYHSIY</sequence>
<dbReference type="OrthoDB" id="198036at2157"/>
<organism evidence="3 4">
    <name type="scientific">Methanococcoides vulcani</name>
    <dbReference type="NCBI Taxonomy" id="1353158"/>
    <lineage>
        <taxon>Archaea</taxon>
        <taxon>Methanobacteriati</taxon>
        <taxon>Methanobacteriota</taxon>
        <taxon>Stenosarchaea group</taxon>
        <taxon>Methanomicrobia</taxon>
        <taxon>Methanosarcinales</taxon>
        <taxon>Methanosarcinaceae</taxon>
        <taxon>Methanococcoides</taxon>
    </lineage>
</organism>
<gene>
    <name evidence="3" type="ORF">SAMN04488587_0421</name>
</gene>
<dbReference type="Proteomes" id="UP000243338">
    <property type="component" value="Unassembled WGS sequence"/>
</dbReference>
<evidence type="ECO:0000256" key="1">
    <source>
        <dbReference type="SAM" id="Coils"/>
    </source>
</evidence>
<evidence type="ECO:0000259" key="2">
    <source>
        <dbReference type="Pfam" id="PF25164"/>
    </source>
</evidence>
<keyword evidence="1" id="KW-0175">Coiled coil</keyword>
<reference evidence="4" key="1">
    <citation type="submission" date="2016-10" db="EMBL/GenBank/DDBJ databases">
        <authorList>
            <person name="Varghese N."/>
            <person name="Submissions S."/>
        </authorList>
    </citation>
    <scope>NUCLEOTIDE SEQUENCE [LARGE SCALE GENOMIC DNA]</scope>
    <source>
        <strain evidence="4">SLH 33</strain>
    </source>
</reference>
<proteinExistence type="predicted"/>
<feature type="coiled-coil region" evidence="1">
    <location>
        <begin position="298"/>
        <end position="332"/>
    </location>
</feature>
<feature type="domain" description="Competence protein CoiA-like N-terminal" evidence="2">
    <location>
        <begin position="22"/>
        <end position="51"/>
    </location>
</feature>
<evidence type="ECO:0000313" key="3">
    <source>
        <dbReference type="EMBL" id="SES66399.1"/>
    </source>
</evidence>